<protein>
    <recommendedName>
        <fullName evidence="3">DinB family protein</fullName>
    </recommendedName>
</protein>
<proteinExistence type="predicted"/>
<keyword evidence="2" id="KW-1185">Reference proteome</keyword>
<reference evidence="2" key="1">
    <citation type="journal article" date="2019" name="Int. J. Syst. Evol. Microbiol.">
        <title>The Global Catalogue of Microorganisms (GCM) 10K type strain sequencing project: providing services to taxonomists for standard genome sequencing and annotation.</title>
        <authorList>
            <consortium name="The Broad Institute Genomics Platform"/>
            <consortium name="The Broad Institute Genome Sequencing Center for Infectious Disease"/>
            <person name="Wu L."/>
            <person name="Ma J."/>
        </authorList>
    </citation>
    <scope>NUCLEOTIDE SEQUENCE [LARGE SCALE GENOMIC DNA]</scope>
    <source>
        <strain evidence="2">CCM 8653</strain>
    </source>
</reference>
<dbReference type="Pfam" id="PF04978">
    <property type="entry name" value="MST"/>
    <property type="match status" value="1"/>
</dbReference>
<dbReference type="EMBL" id="BMDG01000013">
    <property type="protein sequence ID" value="GGI10923.1"/>
    <property type="molecule type" value="Genomic_DNA"/>
</dbReference>
<dbReference type="InterPro" id="IPR034660">
    <property type="entry name" value="DinB/YfiT-like"/>
</dbReference>
<accession>A0ABQ2BCJ4</accession>
<sequence length="216" mass="23658">MGGSGHAGAMTTTSPPADAKAVLHRYLRAAREALVSKVEGLSEREARLPRTPTGTNLLGLVKHAATVEIDYFGGVFGRTWPTPQDTPWLAAASAADPTPADEQAEFFATADEPAEYIVGLYRRVWAFADATIDALALDAPGHVARWRAGRRDVTLHQMLVHMTAELHRHAGHADILRELSDGAVGLRADYLARRFDYAAYTRELRDLAEQFPEEAR</sequence>
<organism evidence="1 2">
    <name type="scientific">Isoptericola cucumis</name>
    <dbReference type="NCBI Taxonomy" id="1776856"/>
    <lineage>
        <taxon>Bacteria</taxon>
        <taxon>Bacillati</taxon>
        <taxon>Actinomycetota</taxon>
        <taxon>Actinomycetes</taxon>
        <taxon>Micrococcales</taxon>
        <taxon>Promicromonosporaceae</taxon>
        <taxon>Isoptericola</taxon>
    </lineage>
</organism>
<evidence type="ECO:0008006" key="3">
    <source>
        <dbReference type="Google" id="ProtNLM"/>
    </source>
</evidence>
<evidence type="ECO:0000313" key="1">
    <source>
        <dbReference type="EMBL" id="GGI10923.1"/>
    </source>
</evidence>
<name>A0ABQ2BCJ4_9MICO</name>
<dbReference type="Proteomes" id="UP000632535">
    <property type="component" value="Unassembled WGS sequence"/>
</dbReference>
<evidence type="ECO:0000313" key="2">
    <source>
        <dbReference type="Proteomes" id="UP000632535"/>
    </source>
</evidence>
<comment type="caution">
    <text evidence="1">The sequence shown here is derived from an EMBL/GenBank/DDBJ whole genome shotgun (WGS) entry which is preliminary data.</text>
</comment>
<gene>
    <name evidence="1" type="ORF">GCM10007368_33640</name>
</gene>
<dbReference type="SUPFAM" id="SSF109854">
    <property type="entry name" value="DinB/YfiT-like putative metalloenzymes"/>
    <property type="match status" value="1"/>
</dbReference>
<dbReference type="InterPro" id="IPR007061">
    <property type="entry name" value="MST-like"/>
</dbReference>
<dbReference type="Gene3D" id="1.20.120.450">
    <property type="entry name" value="dinb family like domain"/>
    <property type="match status" value="1"/>
</dbReference>